<comment type="caution">
    <text evidence="4">The sequence shown here is derived from an EMBL/GenBank/DDBJ whole genome shotgun (WGS) entry which is preliminary data.</text>
</comment>
<evidence type="ECO:0000256" key="1">
    <source>
        <dbReference type="SAM" id="MobiDB-lite"/>
    </source>
</evidence>
<dbReference type="InterPro" id="IPR025164">
    <property type="entry name" value="Toastrack_DUF4097"/>
</dbReference>
<dbReference type="EMBL" id="JBFWIC010000003">
    <property type="protein sequence ID" value="MEZ0473688.1"/>
    <property type="molecule type" value="Genomic_DNA"/>
</dbReference>
<keyword evidence="2" id="KW-0732">Signal</keyword>
<reference evidence="4 5" key="1">
    <citation type="submission" date="2024-07" db="EMBL/GenBank/DDBJ databases">
        <title>Luteimonas salilacus sp. nov., isolated from the shore soil of Salt Lake in Tibet of China.</title>
        <authorList>
            <person name="Zhang X."/>
            <person name="Li A."/>
        </authorList>
    </citation>
    <scope>NUCLEOTIDE SEQUENCE [LARGE SCALE GENOMIC DNA]</scope>
    <source>
        <strain evidence="4 5">B3-2-R+30</strain>
    </source>
</reference>
<dbReference type="Pfam" id="PF13349">
    <property type="entry name" value="DUF4097"/>
    <property type="match status" value="1"/>
</dbReference>
<dbReference type="RefSeq" id="WP_370562965.1">
    <property type="nucleotide sequence ID" value="NZ_JBFWIB010000002.1"/>
</dbReference>
<name>A0ABV4HNB4_9GAMM</name>
<gene>
    <name evidence="4" type="ORF">AB6713_03520</name>
</gene>
<dbReference type="Gene3D" id="2.160.20.120">
    <property type="match status" value="1"/>
</dbReference>
<evidence type="ECO:0000256" key="2">
    <source>
        <dbReference type="SAM" id="SignalP"/>
    </source>
</evidence>
<feature type="domain" description="DUF4097" evidence="3">
    <location>
        <begin position="88"/>
        <end position="267"/>
    </location>
</feature>
<sequence>MKPAIAATTALLACLLLPLAAAAQDGRCKESEPRELQLDLAGVKTVMFEVGPHKLRLDATDAPDATLRGHACAASAGRLSQLQIEQEKTGDRLLVRLRREDNLLGFSFGSNYAYLDLSGQIPGDVLVQLKVGSGDAWLAGAAAMSADVGSGDVEAKRIRGLATAKVGSGDIAFDDVGALEVLSIGSGDVEARNVRGAVEVGGIGSGDFGLDGARGDVAIDSIGSGDADLRDIDGNVTIGSIGSGDVDAGDIRGDLTVRSKGSGSVEHSGVTGTVEIPRRR</sequence>
<organism evidence="4 5">
    <name type="scientific">Luteimonas salinilitoris</name>
    <dbReference type="NCBI Taxonomy" id="3237697"/>
    <lineage>
        <taxon>Bacteria</taxon>
        <taxon>Pseudomonadati</taxon>
        <taxon>Pseudomonadota</taxon>
        <taxon>Gammaproteobacteria</taxon>
        <taxon>Lysobacterales</taxon>
        <taxon>Lysobacteraceae</taxon>
        <taxon>Luteimonas</taxon>
    </lineage>
</organism>
<evidence type="ECO:0000313" key="4">
    <source>
        <dbReference type="EMBL" id="MEZ0473688.1"/>
    </source>
</evidence>
<feature type="region of interest" description="Disordered" evidence="1">
    <location>
        <begin position="259"/>
        <end position="280"/>
    </location>
</feature>
<keyword evidence="5" id="KW-1185">Reference proteome</keyword>
<protein>
    <recommendedName>
        <fullName evidence="3">DUF4097 domain-containing protein</fullName>
    </recommendedName>
</protein>
<evidence type="ECO:0000313" key="5">
    <source>
        <dbReference type="Proteomes" id="UP001566331"/>
    </source>
</evidence>
<feature type="chain" id="PRO_5045060718" description="DUF4097 domain-containing protein" evidence="2">
    <location>
        <begin position="24"/>
        <end position="280"/>
    </location>
</feature>
<dbReference type="Proteomes" id="UP001566331">
    <property type="component" value="Unassembled WGS sequence"/>
</dbReference>
<proteinExistence type="predicted"/>
<feature type="signal peptide" evidence="2">
    <location>
        <begin position="1"/>
        <end position="23"/>
    </location>
</feature>
<accession>A0ABV4HNB4</accession>
<evidence type="ECO:0000259" key="3">
    <source>
        <dbReference type="Pfam" id="PF13349"/>
    </source>
</evidence>